<name>A0ABS5IBD8_9PROT</name>
<organism evidence="3 4">
    <name type="scientific">Magnetospirillum sulfuroxidans</name>
    <dbReference type="NCBI Taxonomy" id="611300"/>
    <lineage>
        <taxon>Bacteria</taxon>
        <taxon>Pseudomonadati</taxon>
        <taxon>Pseudomonadota</taxon>
        <taxon>Alphaproteobacteria</taxon>
        <taxon>Rhodospirillales</taxon>
        <taxon>Rhodospirillaceae</taxon>
        <taxon>Magnetospirillum</taxon>
    </lineage>
</organism>
<sequence length="169" mass="18469">MPALPATPEDLFACFDRLDIAVTTHHHPPAYTVAQGNAVWADIPGIHCKNLFLKDGKGKLWLVVAPAHVRIDLKRLPARIGAARLSFASAEMLAEVLGVEPGSVTPFALINDGEKRVTPVLDAWMMAQPLLNYHPLRNHMTTTITADGFRRFLAHTGHVADVVAVQEQV</sequence>
<dbReference type="Pfam" id="PF04073">
    <property type="entry name" value="tRNA_edit"/>
    <property type="match status" value="1"/>
</dbReference>
<accession>A0ABS5IBD8</accession>
<feature type="domain" description="YbaK/aminoacyl-tRNA synthetase-associated" evidence="2">
    <location>
        <begin position="27"/>
        <end position="152"/>
    </location>
</feature>
<dbReference type="InterPro" id="IPR040285">
    <property type="entry name" value="ProX/PRXD1"/>
</dbReference>
<dbReference type="Proteomes" id="UP000680714">
    <property type="component" value="Unassembled WGS sequence"/>
</dbReference>
<evidence type="ECO:0000313" key="4">
    <source>
        <dbReference type="Proteomes" id="UP000680714"/>
    </source>
</evidence>
<dbReference type="InterPro" id="IPR007214">
    <property type="entry name" value="YbaK/aa-tRNA-synth-assoc-dom"/>
</dbReference>
<evidence type="ECO:0000256" key="1">
    <source>
        <dbReference type="ARBA" id="ARBA00010201"/>
    </source>
</evidence>
<keyword evidence="4" id="KW-1185">Reference proteome</keyword>
<protein>
    <submittedName>
        <fullName evidence="3">Prolyl-tRNA synthetase associated domain-containing protein</fullName>
    </submittedName>
</protein>
<dbReference type="CDD" id="cd04335">
    <property type="entry name" value="PrdX_deacylase"/>
    <property type="match status" value="1"/>
</dbReference>
<dbReference type="SUPFAM" id="SSF55826">
    <property type="entry name" value="YbaK/ProRS associated domain"/>
    <property type="match status" value="1"/>
</dbReference>
<evidence type="ECO:0000313" key="3">
    <source>
        <dbReference type="EMBL" id="MBR9971744.1"/>
    </source>
</evidence>
<dbReference type="PANTHER" id="PTHR31423">
    <property type="entry name" value="YBAK DOMAIN-CONTAINING PROTEIN"/>
    <property type="match status" value="1"/>
</dbReference>
<gene>
    <name evidence="3" type="ORF">KEC16_08450</name>
</gene>
<reference evidence="3 4" key="1">
    <citation type="submission" date="2021-04" db="EMBL/GenBank/DDBJ databases">
        <title>Magnetospirillum sulfuroxidans sp. nov., a facultative chemolithoautotrophic sulfur-oxidizing alphaproteobacterium isolated from freshwater sediment and proposals for Paramagetospirillum gen. nov., and Magnetospirillaceae fam. nov.</title>
        <authorList>
            <person name="Koziaeva V."/>
            <person name="Geelhoed J.S."/>
            <person name="Sorokin D.Y."/>
            <person name="Grouzdev D.S."/>
        </authorList>
    </citation>
    <scope>NUCLEOTIDE SEQUENCE [LARGE SCALE GENOMIC DNA]</scope>
    <source>
        <strain evidence="3 4">J10</strain>
    </source>
</reference>
<evidence type="ECO:0000259" key="2">
    <source>
        <dbReference type="Pfam" id="PF04073"/>
    </source>
</evidence>
<dbReference type="InterPro" id="IPR036754">
    <property type="entry name" value="YbaK/aa-tRNA-synt-asso_dom_sf"/>
</dbReference>
<comment type="similarity">
    <text evidence="1">Belongs to the PRORSD1 family.</text>
</comment>
<comment type="caution">
    <text evidence="3">The sequence shown here is derived from an EMBL/GenBank/DDBJ whole genome shotgun (WGS) entry which is preliminary data.</text>
</comment>
<dbReference type="EMBL" id="JAGTUF010000006">
    <property type="protein sequence ID" value="MBR9971744.1"/>
    <property type="molecule type" value="Genomic_DNA"/>
</dbReference>
<dbReference type="PANTHER" id="PTHR31423:SF3">
    <property type="entry name" value="PROLYL-TRNA SYNTHETASE ASSOCIATED DOMAIN-CONTAINING PROTEIN 1-RELATED"/>
    <property type="match status" value="1"/>
</dbReference>
<dbReference type="Gene3D" id="3.90.960.10">
    <property type="entry name" value="YbaK/aminoacyl-tRNA synthetase-associated domain"/>
    <property type="match status" value="1"/>
</dbReference>
<proteinExistence type="inferred from homology"/>